<comment type="cofactor">
    <cofactor evidence="2 3">
        <name>Zn(2+)</name>
        <dbReference type="ChEBI" id="CHEBI:29105"/>
    </cofactor>
    <text evidence="2 3">Binds 1 zinc ion per subunit.</text>
</comment>
<dbReference type="Pfam" id="PF01400">
    <property type="entry name" value="Astacin"/>
    <property type="match status" value="1"/>
</dbReference>
<dbReference type="InterPro" id="IPR001506">
    <property type="entry name" value="Peptidase_M12A"/>
</dbReference>
<protein>
    <recommendedName>
        <fullName evidence="3">Metalloendopeptidase</fullName>
        <ecNumber evidence="3">3.4.24.-</ecNumber>
    </recommendedName>
</protein>
<dbReference type="PANTHER" id="PTHR10127:SF802">
    <property type="entry name" value="ZINC METALLOPROTEINASE NAS-10"/>
    <property type="match status" value="1"/>
</dbReference>
<dbReference type="GO" id="GO:0004222">
    <property type="term" value="F:metalloendopeptidase activity"/>
    <property type="evidence" value="ECO:0007669"/>
    <property type="project" value="UniProtKB-UniRule"/>
</dbReference>
<feature type="binding site" evidence="2">
    <location>
        <position position="91"/>
    </location>
    <ligand>
        <name>Zn(2+)</name>
        <dbReference type="ChEBI" id="CHEBI:29105"/>
        <note>catalytic</note>
    </ligand>
</feature>
<dbReference type="EC" id="3.4.24.-" evidence="3"/>
<proteinExistence type="predicted"/>
<keyword evidence="2 3" id="KW-0479">Metal-binding</keyword>
<feature type="binding site" evidence="2">
    <location>
        <position position="95"/>
    </location>
    <ligand>
        <name>Zn(2+)</name>
        <dbReference type="ChEBI" id="CHEBI:29105"/>
        <note>catalytic</note>
    </ligand>
</feature>
<dbReference type="SUPFAM" id="SSF55486">
    <property type="entry name" value="Metalloproteases ('zincins'), catalytic domain"/>
    <property type="match status" value="1"/>
</dbReference>
<dbReference type="PANTHER" id="PTHR10127">
    <property type="entry name" value="DISCOIDIN, CUB, EGF, LAMININ , AND ZINC METALLOPROTEASE DOMAIN CONTAINING"/>
    <property type="match status" value="1"/>
</dbReference>
<keyword evidence="2 3" id="KW-0862">Zinc</keyword>
<name>A0A0K0EGS2_STRER</name>
<dbReference type="GO" id="GO:0006508">
    <property type="term" value="P:proteolysis"/>
    <property type="evidence" value="ECO:0007669"/>
    <property type="project" value="UniProtKB-KW"/>
</dbReference>
<dbReference type="PRINTS" id="PR00480">
    <property type="entry name" value="ASTACIN"/>
</dbReference>
<evidence type="ECO:0000256" key="3">
    <source>
        <dbReference type="RuleBase" id="RU361183"/>
    </source>
</evidence>
<accession>A0A0K0EGS2</accession>
<sequence length="347" mass="40925">MVSNTVNSDIAFIDIHFNVKRDILKDTTDPWNIPIKYCVESPVNETNVIKAIKEIENNTCVKFQKINRCTNKTQELLFQKECYRNPYIILHEIGHALSLVHEHSRIDRDKHVTIDYNSMNEYGKYDFVIRNEAYYLNYPTYYDYSTLMHYEPYSFSTFWSRLFGYPVIKSTLNRQYSRIMGQRRKMTFNEYKRINLCYCNKCYWVDNRTDNGYPDYQNCSNCICPTEYTGKVCDKIMPSDKQCGNITTFNATNYVSSLVFTNKMKCYILLKAKNKSKKIYLSIMYANTSYKDTKCTEDMKDKETTGLLLCETHIKNMKLKSEARSILVFYRGESGHSLLAIAFKQID</sequence>
<evidence type="ECO:0000259" key="4">
    <source>
        <dbReference type="PROSITE" id="PS51864"/>
    </source>
</evidence>
<dbReference type="SMART" id="SM00235">
    <property type="entry name" value="ZnMc"/>
    <property type="match status" value="1"/>
</dbReference>
<reference evidence="5" key="1">
    <citation type="submission" date="2015-08" db="UniProtKB">
        <authorList>
            <consortium name="WormBaseParasite"/>
        </authorList>
    </citation>
    <scope>IDENTIFICATION</scope>
</reference>
<comment type="caution">
    <text evidence="2">Lacks conserved residue(s) required for the propagation of feature annotation.</text>
</comment>
<evidence type="ECO:0000256" key="2">
    <source>
        <dbReference type="PROSITE-ProRule" id="PRU01211"/>
    </source>
</evidence>
<keyword evidence="2 3" id="KW-0645">Protease</keyword>
<dbReference type="Gene3D" id="3.40.390.10">
    <property type="entry name" value="Collagenase (Catalytic Domain)"/>
    <property type="match status" value="1"/>
</dbReference>
<dbReference type="STRING" id="6248.A0A0K0EGS2"/>
<evidence type="ECO:0000256" key="1">
    <source>
        <dbReference type="ARBA" id="ARBA00023157"/>
    </source>
</evidence>
<feature type="domain" description="Peptidase M12A" evidence="4">
    <location>
        <begin position="18"/>
        <end position="200"/>
    </location>
</feature>
<dbReference type="AlphaFoldDB" id="A0A0K0EGS2"/>
<feature type="binding site" evidence="2">
    <location>
        <position position="101"/>
    </location>
    <ligand>
        <name>Zn(2+)</name>
        <dbReference type="ChEBI" id="CHEBI:29105"/>
        <note>catalytic</note>
    </ligand>
</feature>
<dbReference type="WBParaSite" id="SSTP_0000868300.1">
    <property type="protein sequence ID" value="SSTP_0000868300.1"/>
    <property type="gene ID" value="SSTP_0000868300"/>
</dbReference>
<keyword evidence="2 3" id="KW-0482">Metalloprotease</keyword>
<dbReference type="PROSITE" id="PS51864">
    <property type="entry name" value="ASTACIN"/>
    <property type="match status" value="1"/>
</dbReference>
<dbReference type="InterPro" id="IPR024079">
    <property type="entry name" value="MetalloPept_cat_dom_sf"/>
</dbReference>
<evidence type="ECO:0000313" key="5">
    <source>
        <dbReference type="WBParaSite" id="SSTP_0000868300.1"/>
    </source>
</evidence>
<feature type="active site" evidence="2">
    <location>
        <position position="92"/>
    </location>
</feature>
<dbReference type="GO" id="GO:0008270">
    <property type="term" value="F:zinc ion binding"/>
    <property type="evidence" value="ECO:0007669"/>
    <property type="project" value="UniProtKB-UniRule"/>
</dbReference>
<organism evidence="5">
    <name type="scientific">Strongyloides stercoralis</name>
    <name type="common">Threadworm</name>
    <dbReference type="NCBI Taxonomy" id="6248"/>
    <lineage>
        <taxon>Eukaryota</taxon>
        <taxon>Metazoa</taxon>
        <taxon>Ecdysozoa</taxon>
        <taxon>Nematoda</taxon>
        <taxon>Chromadorea</taxon>
        <taxon>Rhabditida</taxon>
        <taxon>Tylenchina</taxon>
        <taxon>Panagrolaimomorpha</taxon>
        <taxon>Strongyloidoidea</taxon>
        <taxon>Strongyloididae</taxon>
        <taxon>Strongyloides</taxon>
    </lineage>
</organism>
<keyword evidence="1" id="KW-1015">Disulfide bond</keyword>
<dbReference type="InterPro" id="IPR006026">
    <property type="entry name" value="Peptidase_Metallo"/>
</dbReference>
<keyword evidence="2 3" id="KW-0378">Hydrolase</keyword>